<evidence type="ECO:0000256" key="2">
    <source>
        <dbReference type="ARBA" id="ARBA00022722"/>
    </source>
</evidence>
<dbReference type="InterPro" id="IPR012337">
    <property type="entry name" value="RNaseH-like_sf"/>
</dbReference>
<keyword evidence="5" id="KW-0269">Exonuclease</keyword>
<evidence type="ECO:0000256" key="1">
    <source>
        <dbReference type="ARBA" id="ARBA00001946"/>
    </source>
</evidence>
<gene>
    <name evidence="8" type="ORF">FSB_LOCUS28286</name>
</gene>
<dbReference type="PANTHER" id="PTHR30231:SF4">
    <property type="entry name" value="PROTEIN NEN2"/>
    <property type="match status" value="1"/>
</dbReference>
<protein>
    <recommendedName>
        <fullName evidence="7">Exonuclease domain-containing protein</fullName>
    </recommendedName>
</protein>
<dbReference type="InterPro" id="IPR011006">
    <property type="entry name" value="CheY-like_superfamily"/>
</dbReference>
<keyword evidence="3" id="KW-0479">Metal-binding</keyword>
<evidence type="ECO:0000256" key="5">
    <source>
        <dbReference type="ARBA" id="ARBA00022839"/>
    </source>
</evidence>
<accession>A0A2N9GME1</accession>
<dbReference type="SMART" id="SM00479">
    <property type="entry name" value="EXOIII"/>
    <property type="match status" value="1"/>
</dbReference>
<evidence type="ECO:0000313" key="8">
    <source>
        <dbReference type="EMBL" id="SPD00404.1"/>
    </source>
</evidence>
<dbReference type="FunFam" id="3.30.420.10:FF:000040">
    <property type="entry name" value="Exonuclease family protein"/>
    <property type="match status" value="1"/>
</dbReference>
<dbReference type="EMBL" id="OIVN01002084">
    <property type="protein sequence ID" value="SPD00404.1"/>
    <property type="molecule type" value="Genomic_DNA"/>
</dbReference>
<evidence type="ECO:0000259" key="7">
    <source>
        <dbReference type="SMART" id="SM00479"/>
    </source>
</evidence>
<dbReference type="InterPro" id="IPR036397">
    <property type="entry name" value="RNaseH_sf"/>
</dbReference>
<keyword evidence="4" id="KW-0378">Hydrolase</keyword>
<proteinExistence type="predicted"/>
<reference evidence="8" key="1">
    <citation type="submission" date="2018-02" db="EMBL/GenBank/DDBJ databases">
        <authorList>
            <person name="Cohen D.B."/>
            <person name="Kent A.D."/>
        </authorList>
    </citation>
    <scope>NUCLEOTIDE SEQUENCE</scope>
</reference>
<dbReference type="GO" id="GO:0008408">
    <property type="term" value="F:3'-5' exonuclease activity"/>
    <property type="evidence" value="ECO:0007669"/>
    <property type="project" value="TreeGrafter"/>
</dbReference>
<organism evidence="8">
    <name type="scientific">Fagus sylvatica</name>
    <name type="common">Beechnut</name>
    <dbReference type="NCBI Taxonomy" id="28930"/>
    <lineage>
        <taxon>Eukaryota</taxon>
        <taxon>Viridiplantae</taxon>
        <taxon>Streptophyta</taxon>
        <taxon>Embryophyta</taxon>
        <taxon>Tracheophyta</taxon>
        <taxon>Spermatophyta</taxon>
        <taxon>Magnoliopsida</taxon>
        <taxon>eudicotyledons</taxon>
        <taxon>Gunneridae</taxon>
        <taxon>Pentapetalae</taxon>
        <taxon>rosids</taxon>
        <taxon>fabids</taxon>
        <taxon>Fagales</taxon>
        <taxon>Fagaceae</taxon>
        <taxon>Fagus</taxon>
    </lineage>
</organism>
<dbReference type="SUPFAM" id="SSF53098">
    <property type="entry name" value="Ribonuclease H-like"/>
    <property type="match status" value="1"/>
</dbReference>
<keyword evidence="2" id="KW-0540">Nuclease</keyword>
<dbReference type="Pfam" id="PF00929">
    <property type="entry name" value="RNase_T"/>
    <property type="match status" value="1"/>
</dbReference>
<dbReference type="Gene3D" id="3.40.50.2300">
    <property type="match status" value="1"/>
</dbReference>
<dbReference type="AlphaFoldDB" id="A0A2N9GME1"/>
<dbReference type="GO" id="GO:0003676">
    <property type="term" value="F:nucleic acid binding"/>
    <property type="evidence" value="ECO:0007669"/>
    <property type="project" value="InterPro"/>
</dbReference>
<keyword evidence="6" id="KW-0460">Magnesium</keyword>
<feature type="domain" description="Exonuclease" evidence="7">
    <location>
        <begin position="132"/>
        <end position="299"/>
    </location>
</feature>
<dbReference type="GO" id="GO:0046872">
    <property type="term" value="F:metal ion binding"/>
    <property type="evidence" value="ECO:0007669"/>
    <property type="project" value="UniProtKB-KW"/>
</dbReference>
<dbReference type="InterPro" id="IPR013520">
    <property type="entry name" value="Ribonucl_H"/>
</dbReference>
<dbReference type="SUPFAM" id="SSF52172">
    <property type="entry name" value="CheY-like"/>
    <property type="match status" value="1"/>
</dbReference>
<evidence type="ECO:0000256" key="6">
    <source>
        <dbReference type="ARBA" id="ARBA00022842"/>
    </source>
</evidence>
<dbReference type="PANTHER" id="PTHR30231">
    <property type="entry name" value="DNA POLYMERASE III SUBUNIT EPSILON"/>
    <property type="match status" value="1"/>
</dbReference>
<dbReference type="CDD" id="cd06127">
    <property type="entry name" value="DEDDh"/>
    <property type="match status" value="1"/>
</dbReference>
<comment type="cofactor">
    <cofactor evidence="1">
        <name>Mg(2+)</name>
        <dbReference type="ChEBI" id="CHEBI:18420"/>
    </cofactor>
</comment>
<sequence length="442" mass="49636">MDKGKQIMISNNGGHGGRGCNNNTMTGDAFNNQSELKILLCDSDPESCDEVSTLLTKCSYQVISVSSFVEVVDTLDAEGPLIDILLVAVDAHIDKGMKMLKYINEEFQHIPMIIKQWVRVAKTDLKSHSSTVETTKPTRPGQGRAIFEFGAILVCPRTAVELDSYSTLVKPADMFLHSFVSGSNGITRDDLASAPTFLDIADRVYDLLHGRVWAGHNIERFDCARIREAFAEIGKPAPEPKATLDSLPLLEERFGNRAGDMKLATLANYFELEQQRHRSLDDVRLNLEVVKNCATVLFWESCLPEIFPAQKDAFDMGPPSNEMQEYSSDDDSARFLEPDDVHIPAISPYLVPIYRDRTQPQRMQLFHNDLILQLCCTHLEVWSGIRTNFRRLNFVVNAPPSLCKVLNECDDKAEKLSSDSGSSSIWWPMVTRTNNYPTVKLQ</sequence>
<dbReference type="Gene3D" id="3.30.420.10">
    <property type="entry name" value="Ribonuclease H-like superfamily/Ribonuclease H"/>
    <property type="match status" value="1"/>
</dbReference>
<evidence type="ECO:0000256" key="4">
    <source>
        <dbReference type="ARBA" id="ARBA00022801"/>
    </source>
</evidence>
<name>A0A2N9GME1_FAGSY</name>
<evidence type="ECO:0000256" key="3">
    <source>
        <dbReference type="ARBA" id="ARBA00022723"/>
    </source>
</evidence>